<keyword evidence="4" id="KW-1185">Reference proteome</keyword>
<proteinExistence type="predicted"/>
<feature type="domain" description="Peptidase A2" evidence="2">
    <location>
        <begin position="287"/>
        <end position="359"/>
    </location>
</feature>
<dbReference type="Gene3D" id="2.40.70.10">
    <property type="entry name" value="Acid Proteases"/>
    <property type="match status" value="1"/>
</dbReference>
<dbReference type="Proteomes" id="UP000243686">
    <property type="component" value="Unassembled WGS sequence"/>
</dbReference>
<evidence type="ECO:0000259" key="2">
    <source>
        <dbReference type="PROSITE" id="PS50175"/>
    </source>
</evidence>
<reference evidence="3 4" key="1">
    <citation type="submission" date="2015-03" db="EMBL/GenBank/DDBJ databases">
        <title>Draft genome of the nematode, Opisthorchis viverrini.</title>
        <authorList>
            <person name="Mitreva M."/>
        </authorList>
    </citation>
    <scope>NUCLEOTIDE SEQUENCE [LARGE SCALE GENOMIC DNA]</scope>
    <source>
        <strain evidence="3">Khon Kaen</strain>
    </source>
</reference>
<feature type="non-terminal residue" evidence="3">
    <location>
        <position position="467"/>
    </location>
</feature>
<dbReference type="PROSITE" id="PS50175">
    <property type="entry name" value="ASP_PROT_RETROV"/>
    <property type="match status" value="1"/>
</dbReference>
<dbReference type="GO" id="GO:0004190">
    <property type="term" value="F:aspartic-type endopeptidase activity"/>
    <property type="evidence" value="ECO:0007669"/>
    <property type="project" value="InterPro"/>
</dbReference>
<evidence type="ECO:0000313" key="3">
    <source>
        <dbReference type="EMBL" id="OON23481.1"/>
    </source>
</evidence>
<dbReference type="GO" id="GO:0006508">
    <property type="term" value="P:proteolysis"/>
    <property type="evidence" value="ECO:0007669"/>
    <property type="project" value="UniProtKB-KW"/>
</dbReference>
<accession>A0A1S8X9U9</accession>
<dbReference type="InterPro" id="IPR001969">
    <property type="entry name" value="Aspartic_peptidase_AS"/>
</dbReference>
<gene>
    <name evidence="3" type="ORF">X801_00603</name>
</gene>
<dbReference type="SUPFAM" id="SSF50630">
    <property type="entry name" value="Acid proteases"/>
    <property type="match status" value="1"/>
</dbReference>
<dbReference type="CDD" id="cd00303">
    <property type="entry name" value="retropepsin_like"/>
    <property type="match status" value="1"/>
</dbReference>
<name>A0A1S8X9U9_OPIVI</name>
<keyword evidence="3" id="KW-0645">Protease</keyword>
<dbReference type="EMBL" id="KV891537">
    <property type="protein sequence ID" value="OON23481.1"/>
    <property type="molecule type" value="Genomic_DNA"/>
</dbReference>
<evidence type="ECO:0000256" key="1">
    <source>
        <dbReference type="ARBA" id="ARBA00022801"/>
    </source>
</evidence>
<evidence type="ECO:0000313" key="4">
    <source>
        <dbReference type="Proteomes" id="UP000243686"/>
    </source>
</evidence>
<protein>
    <submittedName>
        <fullName evidence="3">Retroviral aspartyl protease</fullName>
    </submittedName>
</protein>
<sequence>MRTRSHGKTEEPVASGGSFWSLCYRTLQSFFSLLSSVISAGFIHTRSPPKLFHPQISSARVTIFAAGLRAHQNKSSSRDIVRDEHILKDGVTEDVFERLRARLTERTHPVEHQYRFQSRIQLSGERLSNFIIVGTQAPKLRERFLGSPLHSVAEALQVANQVEDILSVLQRDREPNTAHLAPVHIQQQSRRWTPTRGRPYHPMPLRPNRPYFHSTFQRPAPTNLSRWPIPSRDCPYCQRFGRRARTFGHNGPREFTQFRFVPICTFDFLSTHRTPPTVDGHVWDRGCRILIDTGAACCLINSKSLPLGEGSFRHCPFKLMAVNGGPVHSTGWSTVPLTLHQTTIHQPMLVVDSLPWDVILGVDFLKSQRAKIDLLAGTIELEGNQIPIITSADCADECCPAMSIDIDVLLSRLSPTMSLSTTAELGSVLSEYIDVFAWKNSDVGRTKHVQHRIDTTPVRLPPRCVPI</sequence>
<keyword evidence="1" id="KW-0378">Hydrolase</keyword>
<dbReference type="InterPro" id="IPR021109">
    <property type="entry name" value="Peptidase_aspartic_dom_sf"/>
</dbReference>
<dbReference type="InterPro" id="IPR001995">
    <property type="entry name" value="Peptidase_A2_cat"/>
</dbReference>
<dbReference type="PROSITE" id="PS00141">
    <property type="entry name" value="ASP_PROTEASE"/>
    <property type="match status" value="1"/>
</dbReference>
<dbReference type="AlphaFoldDB" id="A0A1S8X9U9"/>
<organism evidence="3 4">
    <name type="scientific">Opisthorchis viverrini</name>
    <name type="common">Southeast Asian liver fluke</name>
    <dbReference type="NCBI Taxonomy" id="6198"/>
    <lineage>
        <taxon>Eukaryota</taxon>
        <taxon>Metazoa</taxon>
        <taxon>Spiralia</taxon>
        <taxon>Lophotrochozoa</taxon>
        <taxon>Platyhelminthes</taxon>
        <taxon>Trematoda</taxon>
        <taxon>Digenea</taxon>
        <taxon>Opisthorchiida</taxon>
        <taxon>Opisthorchiata</taxon>
        <taxon>Opisthorchiidae</taxon>
        <taxon>Opisthorchis</taxon>
    </lineage>
</organism>